<gene>
    <name evidence="1" type="ORF">BFF78_37320</name>
</gene>
<name>A0A1D7YK90_9ACTN</name>
<dbReference type="EMBL" id="CP017248">
    <property type="protein sequence ID" value="AOR35966.1"/>
    <property type="molecule type" value="Genomic_DNA"/>
</dbReference>
<protein>
    <submittedName>
        <fullName evidence="1">Uncharacterized protein</fullName>
    </submittedName>
</protein>
<dbReference type="Proteomes" id="UP000094960">
    <property type="component" value="Chromosome"/>
</dbReference>
<reference evidence="2" key="1">
    <citation type="submission" date="2016-09" db="EMBL/GenBank/DDBJ databases">
        <title>Streptomyces puniciscabiei strain:TW1S1 Genome sequencing and assembly.</title>
        <authorList>
            <person name="Kim M.-K."/>
            <person name="Kim S.B."/>
        </authorList>
    </citation>
    <scope>NUCLEOTIDE SEQUENCE [LARGE SCALE GENOMIC DNA]</scope>
    <source>
        <strain evidence="2">TW1S1</strain>
    </source>
</reference>
<evidence type="ECO:0000313" key="1">
    <source>
        <dbReference type="EMBL" id="AOR35966.1"/>
    </source>
</evidence>
<organism evidence="1 2">
    <name type="scientific">Streptomyces fodineus</name>
    <dbReference type="NCBI Taxonomy" id="1904616"/>
    <lineage>
        <taxon>Bacteria</taxon>
        <taxon>Bacillati</taxon>
        <taxon>Actinomycetota</taxon>
        <taxon>Actinomycetes</taxon>
        <taxon>Kitasatosporales</taxon>
        <taxon>Streptomycetaceae</taxon>
        <taxon>Streptomyces</taxon>
    </lineage>
</organism>
<dbReference type="AlphaFoldDB" id="A0A1D7YK90"/>
<keyword evidence="2" id="KW-1185">Reference proteome</keyword>
<evidence type="ECO:0000313" key="2">
    <source>
        <dbReference type="Proteomes" id="UP000094960"/>
    </source>
</evidence>
<dbReference type="KEGG" id="spun:BFF78_37320"/>
<sequence length="68" mass="7325">MSSCCTAGYGCDHEDPDPSPLPHQMYAALIGGPLDGLLLDITRWRPEEVEDGLALSTELGRWPGGRSL</sequence>
<proteinExistence type="predicted"/>
<accession>A0A1D7YK90</accession>